<gene>
    <name evidence="2" type="ORF">EHQ62_11850</name>
</gene>
<dbReference type="Pfam" id="PF00188">
    <property type="entry name" value="CAP"/>
    <property type="match status" value="1"/>
</dbReference>
<organism evidence="2 3">
    <name type="scientific">Leptospira jelokensis</name>
    <dbReference type="NCBI Taxonomy" id="2484931"/>
    <lineage>
        <taxon>Bacteria</taxon>
        <taxon>Pseudomonadati</taxon>
        <taxon>Spirochaetota</taxon>
        <taxon>Spirochaetia</taxon>
        <taxon>Leptospirales</taxon>
        <taxon>Leptospiraceae</taxon>
        <taxon>Leptospira</taxon>
    </lineage>
</organism>
<evidence type="ECO:0000313" key="3">
    <source>
        <dbReference type="Proteomes" id="UP000297567"/>
    </source>
</evidence>
<reference evidence="2" key="1">
    <citation type="journal article" date="2019" name="PLoS Negl. Trop. Dis.">
        <title>Revisiting the worldwide diversity of Leptospira species in the environment.</title>
        <authorList>
            <person name="Vincent A.T."/>
            <person name="Schiettekatte O."/>
            <person name="Bourhy P."/>
            <person name="Veyrier F.J."/>
            <person name="Picardeau M."/>
        </authorList>
    </citation>
    <scope>NUCLEOTIDE SEQUENCE [LARGE SCALE GENOMIC DNA]</scope>
    <source>
        <strain evidence="2">201702451</strain>
    </source>
</reference>
<dbReference type="EMBL" id="RQGH01000026">
    <property type="protein sequence ID" value="TGL65267.1"/>
    <property type="molecule type" value="Genomic_DNA"/>
</dbReference>
<feature type="domain" description="SCP" evidence="1">
    <location>
        <begin position="131"/>
        <end position="276"/>
    </location>
</feature>
<comment type="caution">
    <text evidence="2">The sequence shown here is derived from an EMBL/GenBank/DDBJ whole genome shotgun (WGS) entry which is preliminary data.</text>
</comment>
<dbReference type="SUPFAM" id="SSF55797">
    <property type="entry name" value="PR-1-like"/>
    <property type="match status" value="1"/>
</dbReference>
<protein>
    <submittedName>
        <fullName evidence="2">CAP domain-containing protein</fullName>
    </submittedName>
</protein>
<sequence>MNFQTKENQIQDRNQNLLEMQGTLRNILLAFAVLSLFTFTLCKTPEVKKTPVVVVEEPKKVEQVVEKQEPKLAFLESIEDGRELPDSDKWKVEQYDAFNEETFPTYGPANATIDFNKVDYPLLNAAIFYVTSKERKQLGMRPFKYSERCEQAAFGHAQDMVTYDFYSHNSTVNGKETLKDRLDLVGISETYSAENIINAFGIQYQSGRPVFTPVQNGGPFFSYTKAGTPIPNHTYLSLAKAVVEVWFNSPGHRKNILNPEFNYMGAGAYFYKDKKFFDVDKVKAVQVFTAKP</sequence>
<evidence type="ECO:0000259" key="1">
    <source>
        <dbReference type="Pfam" id="PF00188"/>
    </source>
</evidence>
<dbReference type="Gene3D" id="3.40.33.10">
    <property type="entry name" value="CAP"/>
    <property type="match status" value="1"/>
</dbReference>
<dbReference type="InterPro" id="IPR014044">
    <property type="entry name" value="CAP_dom"/>
</dbReference>
<dbReference type="InterPro" id="IPR035940">
    <property type="entry name" value="CAP_sf"/>
</dbReference>
<dbReference type="CDD" id="cd05379">
    <property type="entry name" value="CAP_bacterial"/>
    <property type="match status" value="1"/>
</dbReference>
<keyword evidence="3" id="KW-1185">Reference proteome</keyword>
<dbReference type="PANTHER" id="PTHR31157">
    <property type="entry name" value="SCP DOMAIN-CONTAINING PROTEIN"/>
    <property type="match status" value="1"/>
</dbReference>
<dbReference type="Proteomes" id="UP000297567">
    <property type="component" value="Unassembled WGS sequence"/>
</dbReference>
<evidence type="ECO:0000313" key="2">
    <source>
        <dbReference type="EMBL" id="TGL65267.1"/>
    </source>
</evidence>
<accession>A0A4Z1A552</accession>
<proteinExistence type="predicted"/>
<dbReference type="PANTHER" id="PTHR31157:SF1">
    <property type="entry name" value="SCP DOMAIN-CONTAINING PROTEIN"/>
    <property type="match status" value="1"/>
</dbReference>
<name>A0A4Z1A552_9LEPT</name>
<dbReference type="AlphaFoldDB" id="A0A4Z1A552"/>